<dbReference type="PRINTS" id="PR00455">
    <property type="entry name" value="HTHTETR"/>
</dbReference>
<feature type="DNA-binding region" description="H-T-H motif" evidence="4">
    <location>
        <begin position="47"/>
        <end position="66"/>
    </location>
</feature>
<evidence type="ECO:0000313" key="7">
    <source>
        <dbReference type="EMBL" id="MDF2255783.1"/>
    </source>
</evidence>
<dbReference type="Gene3D" id="1.10.357.10">
    <property type="entry name" value="Tetracycline Repressor, domain 2"/>
    <property type="match status" value="1"/>
</dbReference>
<sequence>MKSAKGDSDGPASGRRSRQRLAPEDRRRALIETALDLFASRPYDAVSADDLARAAGVSRPLLYHYFGNKYGLFLAALQQCADRLERAVRTAARAAPQDWLGAGIAAYLHHIHGDALGYTALLGHGSGTATREEEAILDGVRERILELIVGGMALPEAPALLRSVLRGWIGLVEMVCRDWLRSADRPAPDELAELLRELFGAVVLTAARHDPRLADVLSRARGLAGAGVQAPAPAAL</sequence>
<dbReference type="SUPFAM" id="SSF48498">
    <property type="entry name" value="Tetracyclin repressor-like, C-terminal domain"/>
    <property type="match status" value="1"/>
</dbReference>
<dbReference type="InterPro" id="IPR050109">
    <property type="entry name" value="HTH-type_TetR-like_transc_reg"/>
</dbReference>
<dbReference type="Proteomes" id="UP001220022">
    <property type="component" value="Unassembled WGS sequence"/>
</dbReference>
<feature type="region of interest" description="Disordered" evidence="5">
    <location>
        <begin position="1"/>
        <end position="23"/>
    </location>
</feature>
<keyword evidence="1" id="KW-0805">Transcription regulation</keyword>
<evidence type="ECO:0000256" key="5">
    <source>
        <dbReference type="SAM" id="MobiDB-lite"/>
    </source>
</evidence>
<gene>
    <name evidence="7" type="ORF">P2L57_08605</name>
</gene>
<evidence type="ECO:0000259" key="6">
    <source>
        <dbReference type="PROSITE" id="PS50977"/>
    </source>
</evidence>
<evidence type="ECO:0000256" key="2">
    <source>
        <dbReference type="ARBA" id="ARBA00023125"/>
    </source>
</evidence>
<dbReference type="PANTHER" id="PTHR30055">
    <property type="entry name" value="HTH-TYPE TRANSCRIPTIONAL REGULATOR RUTR"/>
    <property type="match status" value="1"/>
</dbReference>
<evidence type="ECO:0000313" key="8">
    <source>
        <dbReference type="Proteomes" id="UP001220022"/>
    </source>
</evidence>
<dbReference type="InterPro" id="IPR054129">
    <property type="entry name" value="DesT_TetR_C"/>
</dbReference>
<dbReference type="PANTHER" id="PTHR30055:SF174">
    <property type="entry name" value="TRANSCRIPTIONAL REGULATORY PROTEIN (PROBABLY TETR-FAMILY)-RELATED"/>
    <property type="match status" value="1"/>
</dbReference>
<name>A0ABT5YWC5_9ACTN</name>
<dbReference type="Pfam" id="PF21943">
    <property type="entry name" value="TetR_C_46"/>
    <property type="match status" value="1"/>
</dbReference>
<evidence type="ECO:0000256" key="3">
    <source>
        <dbReference type="ARBA" id="ARBA00023163"/>
    </source>
</evidence>
<keyword evidence="2 4" id="KW-0238">DNA-binding</keyword>
<dbReference type="InterPro" id="IPR009057">
    <property type="entry name" value="Homeodomain-like_sf"/>
</dbReference>
<dbReference type="RefSeq" id="WP_275810867.1">
    <property type="nucleotide sequence ID" value="NZ_BAAANM010000019.1"/>
</dbReference>
<dbReference type="InterPro" id="IPR036271">
    <property type="entry name" value="Tet_transcr_reg_TetR-rel_C_sf"/>
</dbReference>
<reference evidence="7 8" key="1">
    <citation type="submission" date="2023-03" db="EMBL/GenBank/DDBJ databases">
        <title>Draft genome sequence of type strain Streptomyces ferralitis JCM 14344.</title>
        <authorList>
            <person name="Klaysubun C."/>
            <person name="Duangmal K."/>
        </authorList>
    </citation>
    <scope>NUCLEOTIDE SEQUENCE [LARGE SCALE GENOMIC DNA]</scope>
    <source>
        <strain evidence="7 8">JCM 14344</strain>
    </source>
</reference>
<dbReference type="PROSITE" id="PS50977">
    <property type="entry name" value="HTH_TETR_2"/>
    <property type="match status" value="1"/>
</dbReference>
<dbReference type="InterPro" id="IPR001647">
    <property type="entry name" value="HTH_TetR"/>
</dbReference>
<dbReference type="Pfam" id="PF00440">
    <property type="entry name" value="TetR_N"/>
    <property type="match status" value="1"/>
</dbReference>
<dbReference type="SUPFAM" id="SSF46689">
    <property type="entry name" value="Homeodomain-like"/>
    <property type="match status" value="1"/>
</dbReference>
<protein>
    <submittedName>
        <fullName evidence="7">TetR/AcrR family transcriptional regulator</fullName>
    </submittedName>
</protein>
<comment type="caution">
    <text evidence="7">The sequence shown here is derived from an EMBL/GenBank/DDBJ whole genome shotgun (WGS) entry which is preliminary data.</text>
</comment>
<proteinExistence type="predicted"/>
<keyword evidence="8" id="KW-1185">Reference proteome</keyword>
<feature type="domain" description="HTH tetR-type" evidence="6">
    <location>
        <begin position="24"/>
        <end position="84"/>
    </location>
</feature>
<accession>A0ABT5YWC5</accession>
<evidence type="ECO:0000256" key="4">
    <source>
        <dbReference type="PROSITE-ProRule" id="PRU00335"/>
    </source>
</evidence>
<dbReference type="EMBL" id="JARHTQ010000004">
    <property type="protein sequence ID" value="MDF2255783.1"/>
    <property type="molecule type" value="Genomic_DNA"/>
</dbReference>
<organism evidence="7 8">
    <name type="scientific">Streptantibioticus ferralitis</name>
    <dbReference type="NCBI Taxonomy" id="236510"/>
    <lineage>
        <taxon>Bacteria</taxon>
        <taxon>Bacillati</taxon>
        <taxon>Actinomycetota</taxon>
        <taxon>Actinomycetes</taxon>
        <taxon>Kitasatosporales</taxon>
        <taxon>Streptomycetaceae</taxon>
        <taxon>Streptantibioticus</taxon>
    </lineage>
</organism>
<keyword evidence="3" id="KW-0804">Transcription</keyword>
<evidence type="ECO:0000256" key="1">
    <source>
        <dbReference type="ARBA" id="ARBA00023015"/>
    </source>
</evidence>